<organism evidence="2 3">
    <name type="scientific">Chaetomium fimeti</name>
    <dbReference type="NCBI Taxonomy" id="1854472"/>
    <lineage>
        <taxon>Eukaryota</taxon>
        <taxon>Fungi</taxon>
        <taxon>Dikarya</taxon>
        <taxon>Ascomycota</taxon>
        <taxon>Pezizomycotina</taxon>
        <taxon>Sordariomycetes</taxon>
        <taxon>Sordariomycetidae</taxon>
        <taxon>Sordariales</taxon>
        <taxon>Chaetomiaceae</taxon>
        <taxon>Chaetomium</taxon>
    </lineage>
</organism>
<dbReference type="AlphaFoldDB" id="A0AAE0H5K7"/>
<gene>
    <name evidence="2" type="ORF">B0H64DRAFT_332601</name>
</gene>
<feature type="compositionally biased region" description="Low complexity" evidence="1">
    <location>
        <begin position="1"/>
        <end position="15"/>
    </location>
</feature>
<dbReference type="EMBL" id="JAUEPN010000014">
    <property type="protein sequence ID" value="KAK3290347.1"/>
    <property type="molecule type" value="Genomic_DNA"/>
</dbReference>
<sequence>MAASIFPQAQGAAGPAFPPAEPPSRPPNLEYERQASAQTVQTPAGTDRGDAIPPPPRAPFRPSYMANPHSRARRENPGPEVIASRVAAGVSANYRGNYRLARNRPANIPQEENCSVYITGLSPTITTHQLLAAIHNTGRVWASVISPPTREHGMAAAKITFFTSVAAQIFLARANGPGQPGFFVDGIRAVVRPDRNRVAEAPEPEDHTRCLSIAGPVDIVTVPNLMAHFSRDFVFEVDEIVPLVMGQSINILEWRFGSYRCQAQWAWRNLRENPFFQSRGVRVQFENDPCDL</sequence>
<dbReference type="InterPro" id="IPR035979">
    <property type="entry name" value="RBD_domain_sf"/>
</dbReference>
<accession>A0AAE0H5K7</accession>
<reference evidence="2" key="2">
    <citation type="submission" date="2023-06" db="EMBL/GenBank/DDBJ databases">
        <authorList>
            <consortium name="Lawrence Berkeley National Laboratory"/>
            <person name="Haridas S."/>
            <person name="Hensen N."/>
            <person name="Bonometti L."/>
            <person name="Westerberg I."/>
            <person name="Brannstrom I.O."/>
            <person name="Guillou S."/>
            <person name="Cros-Aarteil S."/>
            <person name="Calhoun S."/>
            <person name="Kuo A."/>
            <person name="Mondo S."/>
            <person name="Pangilinan J."/>
            <person name="Riley R."/>
            <person name="Labutti K."/>
            <person name="Andreopoulos B."/>
            <person name="Lipzen A."/>
            <person name="Chen C."/>
            <person name="Yanf M."/>
            <person name="Daum C."/>
            <person name="Ng V."/>
            <person name="Clum A."/>
            <person name="Steindorff A."/>
            <person name="Ohm R."/>
            <person name="Martin F."/>
            <person name="Silar P."/>
            <person name="Natvig D."/>
            <person name="Lalanne C."/>
            <person name="Gautier V."/>
            <person name="Ament-Velasquez S.L."/>
            <person name="Kruys A."/>
            <person name="Hutchinson M.I."/>
            <person name="Powell A.J."/>
            <person name="Barry K."/>
            <person name="Miller A.N."/>
            <person name="Grigoriev I.V."/>
            <person name="Debuchy R."/>
            <person name="Gladieux P."/>
            <person name="Thoren M.H."/>
            <person name="Johannesson H."/>
        </authorList>
    </citation>
    <scope>NUCLEOTIDE SEQUENCE</scope>
    <source>
        <strain evidence="2">CBS 168.71</strain>
    </source>
</reference>
<evidence type="ECO:0000256" key="1">
    <source>
        <dbReference type="SAM" id="MobiDB-lite"/>
    </source>
</evidence>
<evidence type="ECO:0008006" key="4">
    <source>
        <dbReference type="Google" id="ProtNLM"/>
    </source>
</evidence>
<proteinExistence type="predicted"/>
<dbReference type="RefSeq" id="XP_062653861.1">
    <property type="nucleotide sequence ID" value="XM_062801061.1"/>
</dbReference>
<keyword evidence="3" id="KW-1185">Reference proteome</keyword>
<feature type="region of interest" description="Disordered" evidence="1">
    <location>
        <begin position="1"/>
        <end position="80"/>
    </location>
</feature>
<reference evidence="2" key="1">
    <citation type="journal article" date="2023" name="Mol. Phylogenet. Evol.">
        <title>Genome-scale phylogeny and comparative genomics of the fungal order Sordariales.</title>
        <authorList>
            <person name="Hensen N."/>
            <person name="Bonometti L."/>
            <person name="Westerberg I."/>
            <person name="Brannstrom I.O."/>
            <person name="Guillou S."/>
            <person name="Cros-Aarteil S."/>
            <person name="Calhoun S."/>
            <person name="Haridas S."/>
            <person name="Kuo A."/>
            <person name="Mondo S."/>
            <person name="Pangilinan J."/>
            <person name="Riley R."/>
            <person name="LaButti K."/>
            <person name="Andreopoulos B."/>
            <person name="Lipzen A."/>
            <person name="Chen C."/>
            <person name="Yan M."/>
            <person name="Daum C."/>
            <person name="Ng V."/>
            <person name="Clum A."/>
            <person name="Steindorff A."/>
            <person name="Ohm R.A."/>
            <person name="Martin F."/>
            <person name="Silar P."/>
            <person name="Natvig D.O."/>
            <person name="Lalanne C."/>
            <person name="Gautier V."/>
            <person name="Ament-Velasquez S.L."/>
            <person name="Kruys A."/>
            <person name="Hutchinson M.I."/>
            <person name="Powell A.J."/>
            <person name="Barry K."/>
            <person name="Miller A.N."/>
            <person name="Grigoriev I.V."/>
            <person name="Debuchy R."/>
            <person name="Gladieux P."/>
            <person name="Hiltunen Thoren M."/>
            <person name="Johannesson H."/>
        </authorList>
    </citation>
    <scope>NUCLEOTIDE SEQUENCE</scope>
    <source>
        <strain evidence="2">CBS 168.71</strain>
    </source>
</reference>
<evidence type="ECO:0000313" key="2">
    <source>
        <dbReference type="EMBL" id="KAK3290347.1"/>
    </source>
</evidence>
<evidence type="ECO:0000313" key="3">
    <source>
        <dbReference type="Proteomes" id="UP001278766"/>
    </source>
</evidence>
<comment type="caution">
    <text evidence="2">The sequence shown here is derived from an EMBL/GenBank/DDBJ whole genome shotgun (WGS) entry which is preliminary data.</text>
</comment>
<feature type="compositionally biased region" description="Polar residues" evidence="1">
    <location>
        <begin position="35"/>
        <end position="44"/>
    </location>
</feature>
<dbReference type="GeneID" id="87838009"/>
<dbReference type="Proteomes" id="UP001278766">
    <property type="component" value="Unassembled WGS sequence"/>
</dbReference>
<dbReference type="SUPFAM" id="SSF54928">
    <property type="entry name" value="RNA-binding domain, RBD"/>
    <property type="match status" value="1"/>
</dbReference>
<feature type="compositionally biased region" description="Pro residues" evidence="1">
    <location>
        <begin position="16"/>
        <end position="26"/>
    </location>
</feature>
<dbReference type="GO" id="GO:0003676">
    <property type="term" value="F:nucleic acid binding"/>
    <property type="evidence" value="ECO:0007669"/>
    <property type="project" value="InterPro"/>
</dbReference>
<protein>
    <recommendedName>
        <fullName evidence="4">RRM domain-containing protein</fullName>
    </recommendedName>
</protein>
<name>A0AAE0H5K7_9PEZI</name>